<comment type="caution">
    <text evidence="1">The sequence shown here is derived from an EMBL/GenBank/DDBJ whole genome shotgun (WGS) entry which is preliminary data.</text>
</comment>
<gene>
    <name evidence="1" type="ORF">EV690_1298</name>
</gene>
<dbReference type="AlphaFoldDB" id="A0A4R1K157"/>
<proteinExistence type="predicted"/>
<dbReference type="Proteomes" id="UP000295565">
    <property type="component" value="Unassembled WGS sequence"/>
</dbReference>
<evidence type="ECO:0000313" key="2">
    <source>
        <dbReference type="Proteomes" id="UP000295565"/>
    </source>
</evidence>
<reference evidence="1 2" key="1">
    <citation type="submission" date="2019-03" db="EMBL/GenBank/DDBJ databases">
        <title>Genomic Encyclopedia of Type Strains, Phase IV (KMG-IV): sequencing the most valuable type-strain genomes for metagenomic binning, comparative biology and taxonomic classification.</title>
        <authorList>
            <person name="Goeker M."/>
        </authorList>
    </citation>
    <scope>NUCLEOTIDE SEQUENCE [LARGE SCALE GENOMIC DNA]</scope>
    <source>
        <strain evidence="1 2">DSM 18577</strain>
    </source>
</reference>
<keyword evidence="2" id="KW-1185">Reference proteome</keyword>
<protein>
    <submittedName>
        <fullName evidence="1">Uncharacterized protein</fullName>
    </submittedName>
</protein>
<name>A0A4R1K157_9GAMM</name>
<dbReference type="EMBL" id="SMGD01000012">
    <property type="protein sequence ID" value="TCK57610.1"/>
    <property type="molecule type" value="Genomic_DNA"/>
</dbReference>
<dbReference type="RefSeq" id="WP_224054943.1">
    <property type="nucleotide sequence ID" value="NZ_OU594967.1"/>
</dbReference>
<organism evidence="1 2">
    <name type="scientific">Celerinatantimonas diazotrophica</name>
    <dbReference type="NCBI Taxonomy" id="412034"/>
    <lineage>
        <taxon>Bacteria</taxon>
        <taxon>Pseudomonadati</taxon>
        <taxon>Pseudomonadota</taxon>
        <taxon>Gammaproteobacteria</taxon>
        <taxon>Celerinatantimonadaceae</taxon>
        <taxon>Celerinatantimonas</taxon>
    </lineage>
</organism>
<sequence>MANHLPPLQLTMRIEPGCLGPDGVEHVEQFCQFALEPFNRLGGQALQWTLIPRYDKQLPEIEYGLGQHRLSYAQAKRYLEHWSLNLDEEEEHISELLSELIDQFWQR</sequence>
<accession>A0A4R1K157</accession>
<evidence type="ECO:0000313" key="1">
    <source>
        <dbReference type="EMBL" id="TCK57610.1"/>
    </source>
</evidence>